<evidence type="ECO:0000256" key="4">
    <source>
        <dbReference type="ARBA" id="ARBA00023125"/>
    </source>
</evidence>
<dbReference type="InterPro" id="IPR025943">
    <property type="entry name" value="Sigma_54_int_dom_ATP-bd_2"/>
</dbReference>
<dbReference type="Proteomes" id="UP001151071">
    <property type="component" value="Unassembled WGS sequence"/>
</dbReference>
<dbReference type="PROSITE" id="PS00688">
    <property type="entry name" value="SIGMA54_INTERACT_3"/>
    <property type="match status" value="1"/>
</dbReference>
<dbReference type="EMBL" id="JAPYYP010000036">
    <property type="protein sequence ID" value="MDA5110595.1"/>
    <property type="molecule type" value="Genomic_DNA"/>
</dbReference>
<dbReference type="SUPFAM" id="SSF52540">
    <property type="entry name" value="P-loop containing nucleoside triphosphate hydrolases"/>
    <property type="match status" value="1"/>
</dbReference>
<protein>
    <submittedName>
        <fullName evidence="9">Sigma-54 dependent transcriptional regulator</fullName>
    </submittedName>
</protein>
<dbReference type="InterPro" id="IPR058031">
    <property type="entry name" value="AAA_lid_NorR"/>
</dbReference>
<keyword evidence="5" id="KW-0804">Transcription</keyword>
<dbReference type="SUPFAM" id="SSF52172">
    <property type="entry name" value="CheY-like"/>
    <property type="match status" value="1"/>
</dbReference>
<keyword evidence="4" id="KW-0238">DNA-binding</keyword>
<dbReference type="InterPro" id="IPR002197">
    <property type="entry name" value="HTH_Fis"/>
</dbReference>
<sequence length="458" mass="50706">MPNLLIVDDEPAICASLSFALEDDYTVWTAGDEPSALAVVQQEAIDCVLLDLNLGHTCGLDLLAKLKGVKPDVTVIMMTAYGTIESSVAAMKAGAYHYLTKPLHLDEVRLLLNKALEFQHLHRQVKVLSEAVKQQQAYAGLIGKSQPMQKLYQLIEKVKDITSSILITGESGTGKELVARAVHFQGNRRHAPFSVVNCAAIPEQLLESELFGYEKGAFTGAFQRKIGLFERSHGGTVFLDEIGEMPLALQAKLLRVIQERTVTPLGGYEAKEVDIRIIAATNRNLEEEVARGAFREDLFYRLNVIPIRTPALRERREDIPLLIEHFLDLYAVNLGKGKKVCSPEALKRLYAYSYPGNVRELANIVEYAVALSQGEIITTEDLPFSVSGRPSGSRTAPAGQEGVFIPAGMSLEEAERRIILYTLERNGGHRKKTADQLGISERGLRQKLKQYLESESFS</sequence>
<evidence type="ECO:0000256" key="3">
    <source>
        <dbReference type="ARBA" id="ARBA00023015"/>
    </source>
</evidence>
<dbReference type="PANTHER" id="PTHR32071">
    <property type="entry name" value="TRANSCRIPTIONAL REGULATORY PROTEIN"/>
    <property type="match status" value="1"/>
</dbReference>
<proteinExistence type="predicted"/>
<organism evidence="9 10">
    <name type="scientific">Brevibacillus thermoruber</name>
    <dbReference type="NCBI Taxonomy" id="33942"/>
    <lineage>
        <taxon>Bacteria</taxon>
        <taxon>Bacillati</taxon>
        <taxon>Bacillota</taxon>
        <taxon>Bacilli</taxon>
        <taxon>Bacillales</taxon>
        <taxon>Paenibacillaceae</taxon>
        <taxon>Brevibacillus</taxon>
    </lineage>
</organism>
<dbReference type="GO" id="GO:0000160">
    <property type="term" value="P:phosphorelay signal transduction system"/>
    <property type="evidence" value="ECO:0007669"/>
    <property type="project" value="InterPro"/>
</dbReference>
<dbReference type="Pfam" id="PF25601">
    <property type="entry name" value="AAA_lid_14"/>
    <property type="match status" value="1"/>
</dbReference>
<dbReference type="InterPro" id="IPR001789">
    <property type="entry name" value="Sig_transdc_resp-reg_receiver"/>
</dbReference>
<feature type="domain" description="Response regulatory" evidence="8">
    <location>
        <begin position="3"/>
        <end position="116"/>
    </location>
</feature>
<keyword evidence="2" id="KW-0067">ATP-binding</keyword>
<dbReference type="InterPro" id="IPR003593">
    <property type="entry name" value="AAA+_ATPase"/>
</dbReference>
<dbReference type="Pfam" id="PF00072">
    <property type="entry name" value="Response_reg"/>
    <property type="match status" value="1"/>
</dbReference>
<evidence type="ECO:0000259" key="8">
    <source>
        <dbReference type="PROSITE" id="PS50110"/>
    </source>
</evidence>
<keyword evidence="10" id="KW-1185">Reference proteome</keyword>
<dbReference type="InterPro" id="IPR027417">
    <property type="entry name" value="P-loop_NTPase"/>
</dbReference>
<dbReference type="InterPro" id="IPR011006">
    <property type="entry name" value="CheY-like_superfamily"/>
</dbReference>
<evidence type="ECO:0000256" key="5">
    <source>
        <dbReference type="ARBA" id="ARBA00023163"/>
    </source>
</evidence>
<name>A0A9X3TUH1_9BACL</name>
<feature type="modified residue" description="4-aspartylphosphate" evidence="6">
    <location>
        <position position="51"/>
    </location>
</feature>
<evidence type="ECO:0000256" key="6">
    <source>
        <dbReference type="PROSITE-ProRule" id="PRU00169"/>
    </source>
</evidence>
<dbReference type="PROSITE" id="PS50045">
    <property type="entry name" value="SIGMA54_INTERACT_4"/>
    <property type="match status" value="1"/>
</dbReference>
<evidence type="ECO:0000313" key="10">
    <source>
        <dbReference type="Proteomes" id="UP001151071"/>
    </source>
</evidence>
<accession>A0A9X3TUH1</accession>
<gene>
    <name evidence="9" type="ORF">O3V59_19845</name>
</gene>
<dbReference type="PROSITE" id="PS00675">
    <property type="entry name" value="SIGMA54_INTERACT_1"/>
    <property type="match status" value="1"/>
</dbReference>
<reference evidence="9" key="1">
    <citation type="submission" date="2022-12" db="EMBL/GenBank/DDBJ databases">
        <title>Draft genome sequence of the thermophilic strain Brevibacillus thermoruber HT42, isolated from Los Humeros, Puebla, Mexico, with biotechnological potential.</title>
        <authorList>
            <person name="Lara Sanchez J."/>
            <person name="Solis Palacios R."/>
            <person name="Bustos Baena A.S."/>
            <person name="Ruz Baez A.E."/>
            <person name="Espinosa Luna G."/>
            <person name="Oliart Ros R.M."/>
        </authorList>
    </citation>
    <scope>NUCLEOTIDE SEQUENCE</scope>
    <source>
        <strain evidence="9">HT42</strain>
    </source>
</reference>
<dbReference type="InterPro" id="IPR025662">
    <property type="entry name" value="Sigma_54_int_dom_ATP-bd_1"/>
</dbReference>
<keyword evidence="1" id="KW-0547">Nucleotide-binding</keyword>
<dbReference type="Gene3D" id="1.10.8.60">
    <property type="match status" value="1"/>
</dbReference>
<dbReference type="Pfam" id="PF02954">
    <property type="entry name" value="HTH_8"/>
    <property type="match status" value="1"/>
</dbReference>
<dbReference type="Pfam" id="PF00158">
    <property type="entry name" value="Sigma54_activat"/>
    <property type="match status" value="1"/>
</dbReference>
<dbReference type="InterPro" id="IPR002078">
    <property type="entry name" value="Sigma_54_int"/>
</dbReference>
<dbReference type="InterPro" id="IPR025944">
    <property type="entry name" value="Sigma_54_int_dom_CS"/>
</dbReference>
<dbReference type="PROSITE" id="PS50110">
    <property type="entry name" value="RESPONSE_REGULATORY"/>
    <property type="match status" value="1"/>
</dbReference>
<dbReference type="SMART" id="SM00448">
    <property type="entry name" value="REC"/>
    <property type="match status" value="1"/>
</dbReference>
<dbReference type="InterPro" id="IPR009057">
    <property type="entry name" value="Homeodomain-like_sf"/>
</dbReference>
<dbReference type="Gene3D" id="3.40.50.300">
    <property type="entry name" value="P-loop containing nucleotide triphosphate hydrolases"/>
    <property type="match status" value="1"/>
</dbReference>
<evidence type="ECO:0000256" key="1">
    <source>
        <dbReference type="ARBA" id="ARBA00022741"/>
    </source>
</evidence>
<dbReference type="SMART" id="SM00382">
    <property type="entry name" value="AAA"/>
    <property type="match status" value="1"/>
</dbReference>
<feature type="domain" description="Sigma-54 factor interaction" evidence="7">
    <location>
        <begin position="141"/>
        <end position="370"/>
    </location>
</feature>
<dbReference type="FunFam" id="3.40.50.300:FF:000006">
    <property type="entry name" value="DNA-binding transcriptional regulator NtrC"/>
    <property type="match status" value="1"/>
</dbReference>
<evidence type="ECO:0000259" key="7">
    <source>
        <dbReference type="PROSITE" id="PS50045"/>
    </source>
</evidence>
<dbReference type="Gene3D" id="1.10.10.60">
    <property type="entry name" value="Homeodomain-like"/>
    <property type="match status" value="1"/>
</dbReference>
<dbReference type="PROSITE" id="PS00676">
    <property type="entry name" value="SIGMA54_INTERACT_2"/>
    <property type="match status" value="1"/>
</dbReference>
<dbReference type="PRINTS" id="PR01590">
    <property type="entry name" value="HTHFIS"/>
</dbReference>
<evidence type="ECO:0000256" key="2">
    <source>
        <dbReference type="ARBA" id="ARBA00022840"/>
    </source>
</evidence>
<dbReference type="RefSeq" id="WP_271140850.1">
    <property type="nucleotide sequence ID" value="NZ_JAPYYP010000036.1"/>
</dbReference>
<dbReference type="Gene3D" id="3.40.50.2300">
    <property type="match status" value="1"/>
</dbReference>
<dbReference type="GO" id="GO:0043565">
    <property type="term" value="F:sequence-specific DNA binding"/>
    <property type="evidence" value="ECO:0007669"/>
    <property type="project" value="InterPro"/>
</dbReference>
<dbReference type="AlphaFoldDB" id="A0A9X3TUH1"/>
<dbReference type="GO" id="GO:0005524">
    <property type="term" value="F:ATP binding"/>
    <property type="evidence" value="ECO:0007669"/>
    <property type="project" value="UniProtKB-KW"/>
</dbReference>
<keyword evidence="6" id="KW-0597">Phosphoprotein</keyword>
<keyword evidence="3" id="KW-0805">Transcription regulation</keyword>
<evidence type="ECO:0000313" key="9">
    <source>
        <dbReference type="EMBL" id="MDA5110595.1"/>
    </source>
</evidence>
<dbReference type="CDD" id="cd00009">
    <property type="entry name" value="AAA"/>
    <property type="match status" value="1"/>
</dbReference>
<dbReference type="SUPFAM" id="SSF46689">
    <property type="entry name" value="Homeodomain-like"/>
    <property type="match status" value="1"/>
</dbReference>
<dbReference type="GO" id="GO:0006355">
    <property type="term" value="P:regulation of DNA-templated transcription"/>
    <property type="evidence" value="ECO:0007669"/>
    <property type="project" value="InterPro"/>
</dbReference>
<comment type="caution">
    <text evidence="9">The sequence shown here is derived from an EMBL/GenBank/DDBJ whole genome shotgun (WGS) entry which is preliminary data.</text>
</comment>
<dbReference type="PANTHER" id="PTHR32071:SF113">
    <property type="entry name" value="ALGINATE BIOSYNTHESIS TRANSCRIPTIONAL REGULATORY PROTEIN ALGB"/>
    <property type="match status" value="1"/>
</dbReference>